<evidence type="ECO:0000313" key="2">
    <source>
        <dbReference type="EMBL" id="KAJ3039173.1"/>
    </source>
</evidence>
<evidence type="ECO:0000259" key="1">
    <source>
        <dbReference type="Pfam" id="PF03358"/>
    </source>
</evidence>
<dbReference type="InterPro" id="IPR050712">
    <property type="entry name" value="NAD(P)H-dep_reductase"/>
</dbReference>
<dbReference type="Gene3D" id="3.40.50.360">
    <property type="match status" value="1"/>
</dbReference>
<evidence type="ECO:0000313" key="3">
    <source>
        <dbReference type="Proteomes" id="UP001212841"/>
    </source>
</evidence>
<organism evidence="2 3">
    <name type="scientific">Rhizophlyctis rosea</name>
    <dbReference type="NCBI Taxonomy" id="64517"/>
    <lineage>
        <taxon>Eukaryota</taxon>
        <taxon>Fungi</taxon>
        <taxon>Fungi incertae sedis</taxon>
        <taxon>Chytridiomycota</taxon>
        <taxon>Chytridiomycota incertae sedis</taxon>
        <taxon>Chytridiomycetes</taxon>
        <taxon>Rhizophlyctidales</taxon>
        <taxon>Rhizophlyctidaceae</taxon>
        <taxon>Rhizophlyctis</taxon>
    </lineage>
</organism>
<dbReference type="AlphaFoldDB" id="A0AAD5WXI1"/>
<dbReference type="PANTHER" id="PTHR30543:SF21">
    <property type="entry name" value="NAD(P)H-DEPENDENT FMN REDUCTASE LOT6"/>
    <property type="match status" value="1"/>
</dbReference>
<dbReference type="SUPFAM" id="SSF52218">
    <property type="entry name" value="Flavoproteins"/>
    <property type="match status" value="1"/>
</dbReference>
<dbReference type="GO" id="GO:0016491">
    <property type="term" value="F:oxidoreductase activity"/>
    <property type="evidence" value="ECO:0007669"/>
    <property type="project" value="InterPro"/>
</dbReference>
<keyword evidence="3" id="KW-1185">Reference proteome</keyword>
<dbReference type="Proteomes" id="UP001212841">
    <property type="component" value="Unassembled WGS sequence"/>
</dbReference>
<protein>
    <recommendedName>
        <fullName evidence="1">NADPH-dependent FMN reductase-like domain-containing protein</fullName>
    </recommendedName>
</protein>
<dbReference type="EMBL" id="JADGJD010001660">
    <property type="protein sequence ID" value="KAJ3039173.1"/>
    <property type="molecule type" value="Genomic_DNA"/>
</dbReference>
<dbReference type="GO" id="GO:0005829">
    <property type="term" value="C:cytosol"/>
    <property type="evidence" value="ECO:0007669"/>
    <property type="project" value="TreeGrafter"/>
</dbReference>
<accession>A0AAD5WXI1</accession>
<dbReference type="InterPro" id="IPR005025">
    <property type="entry name" value="FMN_Rdtase-like_dom"/>
</dbReference>
<dbReference type="PANTHER" id="PTHR30543">
    <property type="entry name" value="CHROMATE REDUCTASE"/>
    <property type="match status" value="1"/>
</dbReference>
<feature type="domain" description="NADPH-dependent FMN reductase-like" evidence="1">
    <location>
        <begin position="12"/>
        <end position="153"/>
    </location>
</feature>
<name>A0AAD5WXI1_9FUNG</name>
<comment type="caution">
    <text evidence="2">The sequence shown here is derived from an EMBL/GenBank/DDBJ whole genome shotgun (WGS) entry which is preliminary data.</text>
</comment>
<dbReference type="InterPro" id="IPR029039">
    <property type="entry name" value="Flavoprotein-like_sf"/>
</dbReference>
<dbReference type="GO" id="GO:0010181">
    <property type="term" value="F:FMN binding"/>
    <property type="evidence" value="ECO:0007669"/>
    <property type="project" value="TreeGrafter"/>
</dbReference>
<reference evidence="2" key="1">
    <citation type="submission" date="2020-05" db="EMBL/GenBank/DDBJ databases">
        <title>Phylogenomic resolution of chytrid fungi.</title>
        <authorList>
            <person name="Stajich J.E."/>
            <person name="Amses K."/>
            <person name="Simmons R."/>
            <person name="Seto K."/>
            <person name="Myers J."/>
            <person name="Bonds A."/>
            <person name="Quandt C.A."/>
            <person name="Barry K."/>
            <person name="Liu P."/>
            <person name="Grigoriev I."/>
            <person name="Longcore J.E."/>
            <person name="James T.Y."/>
        </authorList>
    </citation>
    <scope>NUCLEOTIDE SEQUENCE</scope>
    <source>
        <strain evidence="2">JEL0318</strain>
    </source>
</reference>
<sequence>MSTSTKPFTYTIIHGSVRPNRLGGRLVKFIEAEINARGHKALVVEANGIPVLEKKYDEYIKSNEEPPADLHSIAEKIKAADGYVVVTAEYNGSMPPGLTNVMDYFLQEYHRKPALIASYSPGIFGGIRALTAARPFLATLGLIPIPAQFPVPQLSDKILTPEGQLVDQSYKGRLAKNLDELDWVTDAIRDKREKEQVEKGNVLKA</sequence>
<dbReference type="Pfam" id="PF03358">
    <property type="entry name" value="FMN_red"/>
    <property type="match status" value="1"/>
</dbReference>
<gene>
    <name evidence="2" type="ORF">HK097_002920</name>
</gene>
<proteinExistence type="predicted"/>